<evidence type="ECO:0000313" key="1">
    <source>
        <dbReference type="EMBL" id="MBB5629650.1"/>
    </source>
</evidence>
<dbReference type="GO" id="GO:0016787">
    <property type="term" value="F:hydrolase activity"/>
    <property type="evidence" value="ECO:0007669"/>
    <property type="project" value="UniProtKB-KW"/>
</dbReference>
<dbReference type="InterPro" id="IPR006439">
    <property type="entry name" value="HAD-SF_hydro_IA"/>
</dbReference>
<dbReference type="Gene3D" id="3.40.50.1000">
    <property type="entry name" value="HAD superfamily/HAD-like"/>
    <property type="match status" value="1"/>
</dbReference>
<dbReference type="SFLD" id="SFLDS00003">
    <property type="entry name" value="Haloacid_Dehalogenase"/>
    <property type="match status" value="1"/>
</dbReference>
<proteinExistence type="predicted"/>
<dbReference type="PRINTS" id="PR00413">
    <property type="entry name" value="HADHALOGNASE"/>
</dbReference>
<protein>
    <submittedName>
        <fullName evidence="1">Putative hydrolase of the HAD superfamily</fullName>
    </submittedName>
</protein>
<dbReference type="NCBIfam" id="TIGR01509">
    <property type="entry name" value="HAD-SF-IA-v3"/>
    <property type="match status" value="1"/>
</dbReference>
<dbReference type="Pfam" id="PF00702">
    <property type="entry name" value="Hydrolase"/>
    <property type="match status" value="1"/>
</dbReference>
<name>A0A7W9DTQ2_9ACTN</name>
<dbReference type="PANTHER" id="PTHR43611:SF3">
    <property type="entry name" value="FLAVIN MONONUCLEOTIDE HYDROLASE 1, CHLOROPLATIC"/>
    <property type="match status" value="1"/>
</dbReference>
<dbReference type="Proteomes" id="UP000588112">
    <property type="component" value="Unassembled WGS sequence"/>
</dbReference>
<comment type="caution">
    <text evidence="1">The sequence shown here is derived from an EMBL/GenBank/DDBJ whole genome shotgun (WGS) entry which is preliminary data.</text>
</comment>
<gene>
    <name evidence="1" type="ORF">BJ981_005349</name>
</gene>
<dbReference type="RefSeq" id="WP_184614875.1">
    <property type="nucleotide sequence ID" value="NZ_BOOS01000031.1"/>
</dbReference>
<dbReference type="SFLD" id="SFLDG01129">
    <property type="entry name" value="C1.5:_HAD__Beta-PGM__Phosphata"/>
    <property type="match status" value="1"/>
</dbReference>
<dbReference type="PANTHER" id="PTHR43611">
    <property type="entry name" value="ALPHA-D-GLUCOSE 1-PHOSPHATE PHOSPHATASE"/>
    <property type="match status" value="1"/>
</dbReference>
<keyword evidence="1" id="KW-0378">Hydrolase</keyword>
<reference evidence="1 2" key="1">
    <citation type="submission" date="2020-08" db="EMBL/GenBank/DDBJ databases">
        <title>Sequencing the genomes of 1000 actinobacteria strains.</title>
        <authorList>
            <person name="Klenk H.-P."/>
        </authorList>
    </citation>
    <scope>NUCLEOTIDE SEQUENCE [LARGE SCALE GENOMIC DNA]</scope>
    <source>
        <strain evidence="1 2">DSM 45790</strain>
    </source>
</reference>
<dbReference type="EMBL" id="JACHBR010000001">
    <property type="protein sequence ID" value="MBB5629650.1"/>
    <property type="molecule type" value="Genomic_DNA"/>
</dbReference>
<dbReference type="InterPro" id="IPR023214">
    <property type="entry name" value="HAD_sf"/>
</dbReference>
<dbReference type="CDD" id="cd02603">
    <property type="entry name" value="HAD_sEH-N_like"/>
    <property type="match status" value="1"/>
</dbReference>
<sequence>MKWVLFDYGEVLSQSQPEADRARMVEASGVDPDLFWRGYWEHRLEFDRGTLTPAAYWSEVLGRRVRDAEVELLVRLDIASWTHANEGAVAVLEEVRAAGRRVALLSNAPVCVADGIERLPWITTMNARFYSGHLGLVKPDAEIYLRVAAELSARPSECVFIDDRLVNVSGAESAGMPAIHFRGADALRDGLKAVLDGPGTR</sequence>
<dbReference type="AlphaFoldDB" id="A0A7W9DTQ2"/>
<organism evidence="1 2">
    <name type="scientific">Sphaerisporangium krabiense</name>
    <dbReference type="NCBI Taxonomy" id="763782"/>
    <lineage>
        <taxon>Bacteria</taxon>
        <taxon>Bacillati</taxon>
        <taxon>Actinomycetota</taxon>
        <taxon>Actinomycetes</taxon>
        <taxon>Streptosporangiales</taxon>
        <taxon>Streptosporangiaceae</taxon>
        <taxon>Sphaerisporangium</taxon>
    </lineage>
</organism>
<keyword evidence="2" id="KW-1185">Reference proteome</keyword>
<dbReference type="InterPro" id="IPR036412">
    <property type="entry name" value="HAD-like_sf"/>
</dbReference>
<evidence type="ECO:0000313" key="2">
    <source>
        <dbReference type="Proteomes" id="UP000588112"/>
    </source>
</evidence>
<dbReference type="SUPFAM" id="SSF56784">
    <property type="entry name" value="HAD-like"/>
    <property type="match status" value="1"/>
</dbReference>
<accession>A0A7W9DTQ2</accession>